<feature type="domain" description="Xrn1 helical" evidence="5">
    <location>
        <begin position="329"/>
        <end position="460"/>
    </location>
</feature>
<dbReference type="InterPro" id="IPR041412">
    <property type="entry name" value="Xrn1_helical"/>
</dbReference>
<gene>
    <name evidence="6" type="ORF">LCPAC404_02720</name>
</gene>
<dbReference type="Gene3D" id="3.40.50.12390">
    <property type="match status" value="1"/>
</dbReference>
<protein>
    <submittedName>
        <fullName evidence="6">XRN 5'-3' exonuclease</fullName>
    </submittedName>
</protein>
<feature type="domain" description="Xrn1 N-terminal" evidence="4">
    <location>
        <begin position="17"/>
        <end position="114"/>
    </location>
</feature>
<evidence type="ECO:0000313" key="6">
    <source>
        <dbReference type="EMBL" id="QBK93568.1"/>
    </source>
</evidence>
<dbReference type="PANTHER" id="PTHR12341">
    <property type="entry name" value="5'-&gt;3' EXORIBONUCLEASE"/>
    <property type="match status" value="1"/>
</dbReference>
<name>A0A481ZCE7_9VIRU</name>
<keyword evidence="2" id="KW-0378">Hydrolase</keyword>
<dbReference type="Pfam" id="PF17846">
    <property type="entry name" value="XRN_M"/>
    <property type="match status" value="1"/>
</dbReference>
<dbReference type="InterPro" id="IPR027073">
    <property type="entry name" value="5_3_exoribonuclease"/>
</dbReference>
<keyword evidence="1" id="KW-0540">Nuclease</keyword>
<evidence type="ECO:0000259" key="5">
    <source>
        <dbReference type="Pfam" id="PF17846"/>
    </source>
</evidence>
<dbReference type="InterPro" id="IPR029063">
    <property type="entry name" value="SAM-dependent_MTases_sf"/>
</dbReference>
<dbReference type="GO" id="GO:0004534">
    <property type="term" value="F:5'-3' RNA exonuclease activity"/>
    <property type="evidence" value="ECO:0007669"/>
    <property type="project" value="TreeGrafter"/>
</dbReference>
<dbReference type="Pfam" id="PF03159">
    <property type="entry name" value="XRN_N"/>
    <property type="match status" value="2"/>
</dbReference>
<dbReference type="EMBL" id="MK500598">
    <property type="protein sequence ID" value="QBK93568.1"/>
    <property type="molecule type" value="Genomic_DNA"/>
</dbReference>
<evidence type="ECO:0000259" key="4">
    <source>
        <dbReference type="Pfam" id="PF03159"/>
    </source>
</evidence>
<proteinExistence type="predicted"/>
<sequence length="1198" mass="139060">MDYLENFIRPEITEIIKHDVQTLSIDMDSILVHSAEKAWSYGSFEIKMSEDEQKSIKHHIVEKEFNKLVTSSLINLIKQIAPEFVLVLSLSGVVPAAEMKSLKEKRYRRSQLNSRDRIAMLTAGTDFMYRTESMLQNWIHDNRNLLPDEIYVAGHMTPGESVQKIVQFMRRRSKTKIFREDDVNIIYTNKSEAFLNFAAFDLKNVYVHNSSLAVGKNISMDGFRNIVSDAMGNTPTAIEDFIFLFSLVGNNYIPRANSSLNITNFMDNIITEYKKRILPLITTNKIMWNNVLFFLEMMDEHNDNEYRDNWYASTLGNLSSDQSFTITPDMIIEMCTNYLYGLEWSYRYIAEGSEKISIGWSYGYNSSPLLSDISKVLSTLIDKNTLPNTKSIIYPHIYPNVVHQLVAVIPPFSHTIKQLPKEVIMMTEISSPILDTFPHTVLIDQATDKAILPIFDLERIVFAVNSITIFSRERENQFKPRGIIPRMSPQGVRRRVAKSHPIQPVHAKQRVSKDSEERKITTDVLNMIFHILPGRDMFLSVVGVKSSMSDINIFWTDKRISQFIIYIRDRKLSTKTNNYIRSLPSIPSKTFGILDILVVPDYERAPKLSAVIYFNNITNVDRYIRDIGDKADLFVVRVMKKYKLNIDSIENYTIFKLTDIDTSVRGSNYIFILPTIEIDTKALSQWKGVEFITIKQHVPEQKSLEEIKLDQPVVAIVDELVEIINHIADLLLSEGKDELNIIEIYPGDGHNKSLFLNDKRVKDVHTYQNRFMYEDDQKSQDVKSANITSTVTIVFIDRENSDITELDEVENLAEDILNGDKAELVVIKTSLSYPFDNDRFEFIEEIGKIKSKFFLISSKPLYVTALNPNEFGTVDFHGEILPAEVVNKIDNAANHSMMVMYDHNSELVLEDYENLYPDDHRTALHLEQRKILMSDIYFISKYGDKSIDILYVSHTSTIANKYMSHLLDQFEEINKIYIYMSSDEELKSNVDIVINNTFKDDDVVKWSKYAKPFLFICDADMFLQQRWYEKMKENPNLFAAMLKFDINHSDESEYYVGNEIFFQCWNSLEPKSKIVVTNTPESLRIRKYNVLHYTKTFHYLNDIIREWKFFNHLVQIGRSDTPFGLDHCYDCALEVRIWAEYLDSRDESVTSRKIAKLITDVTDLSSEMKLYHPPHGEYPNTMMINKRRKLISQLEVGK</sequence>
<evidence type="ECO:0000256" key="3">
    <source>
        <dbReference type="ARBA" id="ARBA00022839"/>
    </source>
</evidence>
<reference evidence="6" key="1">
    <citation type="journal article" date="2019" name="MBio">
        <title>Virus Genomes from Deep Sea Sediments Expand the Ocean Megavirome and Support Independent Origins of Viral Gigantism.</title>
        <authorList>
            <person name="Backstrom D."/>
            <person name="Yutin N."/>
            <person name="Jorgensen S.L."/>
            <person name="Dharamshi J."/>
            <person name="Homa F."/>
            <person name="Zaremba-Niedwiedzka K."/>
            <person name="Spang A."/>
            <person name="Wolf Y.I."/>
            <person name="Koonin E.V."/>
            <person name="Ettema T.J."/>
        </authorList>
    </citation>
    <scope>NUCLEOTIDE SEQUENCE</scope>
</reference>
<dbReference type="SUPFAM" id="SSF53335">
    <property type="entry name" value="S-adenosyl-L-methionine-dependent methyltransferases"/>
    <property type="match status" value="1"/>
</dbReference>
<dbReference type="Gene3D" id="3.40.50.150">
    <property type="entry name" value="Vaccinia Virus protein VP39"/>
    <property type="match status" value="1"/>
</dbReference>
<evidence type="ECO:0000256" key="2">
    <source>
        <dbReference type="ARBA" id="ARBA00022801"/>
    </source>
</evidence>
<feature type="domain" description="Xrn1 N-terminal" evidence="4">
    <location>
        <begin position="120"/>
        <end position="189"/>
    </location>
</feature>
<dbReference type="GO" id="GO:0000956">
    <property type="term" value="P:nuclear-transcribed mRNA catabolic process"/>
    <property type="evidence" value="ECO:0007669"/>
    <property type="project" value="TreeGrafter"/>
</dbReference>
<dbReference type="InterPro" id="IPR004859">
    <property type="entry name" value="Xrn1_N"/>
</dbReference>
<keyword evidence="3 6" id="KW-0269">Exonuclease</keyword>
<evidence type="ECO:0000256" key="1">
    <source>
        <dbReference type="ARBA" id="ARBA00022722"/>
    </source>
</evidence>
<accession>A0A481ZCE7</accession>
<organism evidence="6">
    <name type="scientific">Pithovirus LCPAC404</name>
    <dbReference type="NCBI Taxonomy" id="2506597"/>
    <lineage>
        <taxon>Viruses</taxon>
        <taxon>Pithoviruses</taxon>
    </lineage>
</organism>
<dbReference type="GO" id="GO:0003723">
    <property type="term" value="F:RNA binding"/>
    <property type="evidence" value="ECO:0007669"/>
    <property type="project" value="TreeGrafter"/>
</dbReference>